<accession>A0A4P9XBU8</accession>
<feature type="region of interest" description="Disordered" evidence="1">
    <location>
        <begin position="575"/>
        <end position="596"/>
    </location>
</feature>
<dbReference type="OrthoDB" id="2162524at2759"/>
<evidence type="ECO:0000313" key="3">
    <source>
        <dbReference type="Proteomes" id="UP000274922"/>
    </source>
</evidence>
<dbReference type="Proteomes" id="UP000274922">
    <property type="component" value="Unassembled WGS sequence"/>
</dbReference>
<feature type="compositionally biased region" description="Low complexity" evidence="1">
    <location>
        <begin position="752"/>
        <end position="764"/>
    </location>
</feature>
<feature type="compositionally biased region" description="Low complexity" evidence="1">
    <location>
        <begin position="945"/>
        <end position="963"/>
    </location>
</feature>
<reference evidence="3" key="1">
    <citation type="journal article" date="2018" name="Nat. Microbiol.">
        <title>Leveraging single-cell genomics to expand the fungal tree of life.</title>
        <authorList>
            <person name="Ahrendt S.R."/>
            <person name="Quandt C.A."/>
            <person name="Ciobanu D."/>
            <person name="Clum A."/>
            <person name="Salamov A."/>
            <person name="Andreopoulos B."/>
            <person name="Cheng J.F."/>
            <person name="Woyke T."/>
            <person name="Pelin A."/>
            <person name="Henrissat B."/>
            <person name="Reynolds N.K."/>
            <person name="Benny G.L."/>
            <person name="Smith M.E."/>
            <person name="James T.Y."/>
            <person name="Grigoriev I.V."/>
        </authorList>
    </citation>
    <scope>NUCLEOTIDE SEQUENCE [LARGE SCALE GENOMIC DNA]</scope>
    <source>
        <strain evidence="3">ATCC 52028</strain>
    </source>
</reference>
<feature type="compositionally biased region" description="Low complexity" evidence="1">
    <location>
        <begin position="640"/>
        <end position="652"/>
    </location>
</feature>
<feature type="compositionally biased region" description="Polar residues" evidence="1">
    <location>
        <begin position="575"/>
        <end position="591"/>
    </location>
</feature>
<feature type="region of interest" description="Disordered" evidence="1">
    <location>
        <begin position="88"/>
        <end position="120"/>
    </location>
</feature>
<feature type="region of interest" description="Disordered" evidence="1">
    <location>
        <begin position="941"/>
        <end position="1027"/>
    </location>
</feature>
<sequence length="1466" mass="156915">MFASWLGAKAPPVPVKTGPDWNAFQGAKPPSVIMKHTDWAYETVPRAIINDHVTELLLREEGLSGRPPKYKDLAGLRSVHAEGKAFDDAAHHAAHPPPPPSPQLKKLPATAPQAPSAPESSEETIIVYLSEMGIDIINTRARSVIKPIHKPPMPSPQDAKIYLPSGHKALAPRYARVDRFSSHQNVIARCEPAVRPLAAASAREYEMARDLQIIRSQLRYTAPPRHYPSVQYGPSFTGIAEPGVDMDRLVESELSHLQRRAAVEVPVITYAMATDEEATAVLAAEAAADVLPKLPPLPERQERPSRRASASNYETRAESETENTAAWSLPPSSMEGQAHDSDAPVVTVEMLPHAVPILEPGIDPPLASDDVTPPRLHRLSEPSLPGMNDEPRWGVPEHSHEAGEAWASSVPDGDSSAAEPSSDVVMTLEIVLTDSVDAESEPEPELHPESEPVVAAELSAPASALKPEAEHDASMSSQPVTSLGLKQLNPVLQAIAMEASHVVQQRETAAMKDVQATLPDVIVHEVDTETNSHVERQQLTSASPLSPTMDTLDGASIWGGTHVASDSGSVLAVATQSAAQLSQHPTPSSSNRDARQVRHMGFATTRASMFLNAMDIQRIAIKDKSATPDDAEASETRSVRSLASSRKSTASSLRSFGKGIKNVFKKAVPDLETEASSTHTLDKTAAKAAKLEKQAAERAAKLEAETAERAEKQARDEAQRQLKLQQKEEARIKKELKKSQKQERRTSRRRSTLAASETSTSLTSHEISHPEIGEDASKPDLLPGASQALSGHEDGSSLAPPSDPLPFASSQASDTLPLTTSVLSLERSPDAILPPAGRPVGASEDSLVLLKGRADTISLSSHTISPIMQSPPVPTMELTLESLDTMPATTAFASLVPEPAVVAPPAVAASVQKSAPRLGDDLDGMLNPWASHAEMGAEPLRAAESPVSTHAVAATATSPPASVRALQRESAPERSLSLSVSTAGSPVAESVPPADMPIDLAVPEPPPPPRANPPASPGKQTAQRVRPVVVSVTVRSVSERELLPSPAAAASRPTAAVRIVEEEPPASAEAQDDRSPTADSVTSSMLPRHVRSEMPSPYDAPTEPSSRLGATGPTTVLASSARLPAPTEDDIVEAPATSGKRSEPAMYAATAMSMEPLPEPMLRRPSQASNRYREPMGPLRNDMLASSMPVLSDKALAMPACNLAHHPLAASANQVSELVIPSDESMSTTAVLKGIKCALSIQNFEFHCLETVKMKQAKHFFPFETRNIVCATHEGSDVTLRACTRRKGGRSGSKFKKLALTFASPTHAEQWCHRLNILVWGDALPAVREKAVLILYDKYEGQSQMKLAEKYMKEVLDAAGKPVLIRGCQFTEFGLNAAFGAIDMTTVSNVICMNNEALSETMQILVRSQMTTNPIVVTLEDDPIDAALSILRSSIGASKKTMLQVSAFTARRDESKFGGLFARKKK</sequence>
<feature type="compositionally biased region" description="Polar residues" evidence="1">
    <location>
        <begin position="322"/>
        <end position="335"/>
    </location>
</feature>
<name>A0A4P9XBU8_9FUNG</name>
<evidence type="ECO:0000256" key="1">
    <source>
        <dbReference type="SAM" id="MobiDB-lite"/>
    </source>
</evidence>
<feature type="compositionally biased region" description="Basic and acidic residues" evidence="1">
    <location>
        <begin position="699"/>
        <end position="745"/>
    </location>
</feature>
<feature type="region of interest" description="Disordered" evidence="1">
    <location>
        <begin position="1063"/>
        <end position="1143"/>
    </location>
</feature>
<protein>
    <submittedName>
        <fullName evidence="2">Uncharacterized protein</fullName>
    </submittedName>
</protein>
<feature type="region of interest" description="Disordered" evidence="1">
    <location>
        <begin position="293"/>
        <end position="340"/>
    </location>
</feature>
<keyword evidence="3" id="KW-1185">Reference proteome</keyword>
<dbReference type="STRING" id="1555241.A0A4P9XBU8"/>
<organism evidence="2 3">
    <name type="scientific">Caulochytrium protostelioides</name>
    <dbReference type="NCBI Taxonomy" id="1555241"/>
    <lineage>
        <taxon>Eukaryota</taxon>
        <taxon>Fungi</taxon>
        <taxon>Fungi incertae sedis</taxon>
        <taxon>Chytridiomycota</taxon>
        <taxon>Chytridiomycota incertae sedis</taxon>
        <taxon>Chytridiomycetes</taxon>
        <taxon>Caulochytriales</taxon>
        <taxon>Caulochytriaceae</taxon>
        <taxon>Caulochytrium</taxon>
    </lineage>
</organism>
<gene>
    <name evidence="2" type="ORF">CXG81DRAFT_17758</name>
</gene>
<feature type="region of interest" description="Disordered" evidence="1">
    <location>
        <begin position="699"/>
        <end position="813"/>
    </location>
</feature>
<feature type="compositionally biased region" description="Basic and acidic residues" evidence="1">
    <location>
        <begin position="389"/>
        <end position="403"/>
    </location>
</feature>
<feature type="region of interest" description="Disordered" evidence="1">
    <location>
        <begin position="625"/>
        <end position="652"/>
    </location>
</feature>
<feature type="compositionally biased region" description="Basic and acidic residues" evidence="1">
    <location>
        <begin position="766"/>
        <end position="778"/>
    </location>
</feature>
<evidence type="ECO:0000313" key="2">
    <source>
        <dbReference type="EMBL" id="RKP02620.1"/>
    </source>
</evidence>
<proteinExistence type="predicted"/>
<dbReference type="EMBL" id="ML014139">
    <property type="protein sequence ID" value="RKP02620.1"/>
    <property type="molecule type" value="Genomic_DNA"/>
</dbReference>
<feature type="region of interest" description="Disordered" evidence="1">
    <location>
        <begin position="359"/>
        <end position="421"/>
    </location>
</feature>
<feature type="compositionally biased region" description="Pro residues" evidence="1">
    <location>
        <begin position="1003"/>
        <end position="1016"/>
    </location>
</feature>